<evidence type="ECO:0000313" key="1">
    <source>
        <dbReference type="EMBL" id="MDQ0416343.1"/>
    </source>
</evidence>
<evidence type="ECO:0000313" key="2">
    <source>
        <dbReference type="Proteomes" id="UP001238450"/>
    </source>
</evidence>
<accession>A0AAJ1TCM3</accession>
<dbReference type="Proteomes" id="UP001238450">
    <property type="component" value="Unassembled WGS sequence"/>
</dbReference>
<gene>
    <name evidence="1" type="ORF">J2Z48_000507</name>
</gene>
<comment type="caution">
    <text evidence="1">The sequence shown here is derived from an EMBL/GenBank/DDBJ whole genome shotgun (WGS) entry which is preliminary data.</text>
</comment>
<name>A0AAJ1TCM3_9BACL</name>
<sequence length="161" mass="18699">MDKADLLDEIRLEVGDLIDKHRKDLPLMFQKVCSHIQRRVEDYQGVAVYLTEYPEFIRRHESGSIGLPRVQKFGEGPLSITAVRGGLYRERNLNRILICIPLYLGQNVYGIFVVESNPLSQIHDEDITLFTEICSSFENRMVAYYQPDIEEPDFFDDDDLV</sequence>
<dbReference type="AlphaFoldDB" id="A0AAJ1TCM3"/>
<dbReference type="Gene3D" id="3.30.450.40">
    <property type="match status" value="1"/>
</dbReference>
<dbReference type="RefSeq" id="WP_307250714.1">
    <property type="nucleotide sequence ID" value="NZ_JAUSUV010000002.1"/>
</dbReference>
<organism evidence="1 2">
    <name type="scientific">Croceifilum oryzae</name>
    <dbReference type="NCBI Taxonomy" id="1553429"/>
    <lineage>
        <taxon>Bacteria</taxon>
        <taxon>Bacillati</taxon>
        <taxon>Bacillota</taxon>
        <taxon>Bacilli</taxon>
        <taxon>Bacillales</taxon>
        <taxon>Thermoactinomycetaceae</taxon>
        <taxon>Croceifilum</taxon>
    </lineage>
</organism>
<dbReference type="InterPro" id="IPR029016">
    <property type="entry name" value="GAF-like_dom_sf"/>
</dbReference>
<reference evidence="1 2" key="1">
    <citation type="submission" date="2023-07" db="EMBL/GenBank/DDBJ databases">
        <title>Genomic Encyclopedia of Type Strains, Phase IV (KMG-IV): sequencing the most valuable type-strain genomes for metagenomic binning, comparative biology and taxonomic classification.</title>
        <authorList>
            <person name="Goeker M."/>
        </authorList>
    </citation>
    <scope>NUCLEOTIDE SEQUENCE [LARGE SCALE GENOMIC DNA]</scope>
    <source>
        <strain evidence="1 2">DSM 46876</strain>
    </source>
</reference>
<proteinExistence type="predicted"/>
<protein>
    <submittedName>
        <fullName evidence="1">Methionine-R-sulfoxide reductase with GAF domain</fullName>
    </submittedName>
</protein>
<dbReference type="SUPFAM" id="SSF55781">
    <property type="entry name" value="GAF domain-like"/>
    <property type="match status" value="1"/>
</dbReference>
<keyword evidence="2" id="KW-1185">Reference proteome</keyword>
<dbReference type="EMBL" id="JAUSUV010000002">
    <property type="protein sequence ID" value="MDQ0416343.1"/>
    <property type="molecule type" value="Genomic_DNA"/>
</dbReference>